<keyword evidence="2" id="KW-0418">Kinase</keyword>
<dbReference type="InterPro" id="IPR000330">
    <property type="entry name" value="SNF2_N"/>
</dbReference>
<dbReference type="InterPro" id="IPR050496">
    <property type="entry name" value="SNF2_RAD54_helicase_repair"/>
</dbReference>
<dbReference type="Pfam" id="PF00176">
    <property type="entry name" value="SNF2-rel_dom"/>
    <property type="match status" value="1"/>
</dbReference>
<evidence type="ECO:0000313" key="3">
    <source>
        <dbReference type="Proteomes" id="UP000180166"/>
    </source>
</evidence>
<dbReference type="GO" id="GO:0004674">
    <property type="term" value="F:protein serine/threonine kinase activity"/>
    <property type="evidence" value="ECO:0007669"/>
    <property type="project" value="UniProtKB-KW"/>
</dbReference>
<dbReference type="EC" id="2.7.11.1" evidence="2"/>
<dbReference type="SMART" id="SM00487">
    <property type="entry name" value="DEXDc"/>
    <property type="match status" value="1"/>
</dbReference>
<protein>
    <submittedName>
        <fullName evidence="2">Non-specific serine/threonine protein kinase</fullName>
        <ecNumber evidence="2">2.7.11.1</ecNumber>
    </submittedName>
</protein>
<gene>
    <name evidence="2" type="ORF">NS506_02667</name>
</gene>
<reference evidence="2 3" key="1">
    <citation type="submission" date="2016-10" db="EMBL/GenBank/DDBJ databases">
        <title>Genome sequence of Nocardia seriolae strain EM150506, isolated from Anguila japonica.</title>
        <authorList>
            <person name="Han H.-J."/>
        </authorList>
    </citation>
    <scope>NUCLEOTIDE SEQUENCE [LARGE SCALE GENOMIC DNA]</scope>
    <source>
        <strain evidence="2 3">EM150506</strain>
    </source>
</reference>
<dbReference type="InterPro" id="IPR022138">
    <property type="entry name" value="DUF3670"/>
</dbReference>
<evidence type="ECO:0000313" key="2">
    <source>
        <dbReference type="EMBL" id="APA96729.1"/>
    </source>
</evidence>
<dbReference type="InterPro" id="IPR014001">
    <property type="entry name" value="Helicase_ATP-bd"/>
</dbReference>
<name>A0ABC8AQW7_9NOCA</name>
<accession>A0ABC8AQW7</accession>
<dbReference type="PANTHER" id="PTHR45629:SF7">
    <property type="entry name" value="DNA EXCISION REPAIR PROTEIN ERCC-6-RELATED"/>
    <property type="match status" value="1"/>
</dbReference>
<keyword evidence="2" id="KW-0808">Transferase</keyword>
<dbReference type="EMBL" id="CP017839">
    <property type="protein sequence ID" value="APA96729.1"/>
    <property type="molecule type" value="Genomic_DNA"/>
</dbReference>
<feature type="domain" description="Helicase ATP-binding" evidence="1">
    <location>
        <begin position="217"/>
        <end position="376"/>
    </location>
</feature>
<dbReference type="Pfam" id="PF12419">
    <property type="entry name" value="DUF3670"/>
    <property type="match status" value="1"/>
</dbReference>
<dbReference type="PANTHER" id="PTHR45629">
    <property type="entry name" value="SNF2/RAD54 FAMILY MEMBER"/>
    <property type="match status" value="1"/>
</dbReference>
<sequence length="475" mass="52428">MPTPRLQDRVGWRLRRAGELIPVLGVVGADRYLSRFRLDQFEVAKLRGSASDQLRSLGIEVAWEADWVHVTAEVVVSSRTDPTQVTGRFGLGELLDRRWRYLADNIEIDPGVLTQLRAAELPWIMHRNKWILIDDITRDKLLAKWTEEIPVAQGMLEVLSGWVTIGGRSFRCTPVGGLAALIDELRRTDHAAVVAQARRECPIDLYPHQATALAWLLRLADLGFHGLLADDMGLGKTITAIAFHLSDRRPDRGKPTLLVAPNWTLIKKWKDEIETFAPSANALLYRGPNRNLDQTRKGDWIVLTSYKLIEQGDAALQDQRWGLVIADEAQEIKNPATIKARSMRSLHAAVRLALTGTPVENHAGELRAILDWCNPGLFGTAAQFHTRCVRPIEDAVDSASREAARLVLQRHLCESVLVDLLCGVGSCCGRVGFVDESDRGSVRAVGAARAGPGVRVGIVGGAGAQERVDAGRTCW</sequence>
<dbReference type="InterPro" id="IPR027417">
    <property type="entry name" value="P-loop_NTPase"/>
</dbReference>
<dbReference type="PROSITE" id="PS51192">
    <property type="entry name" value="HELICASE_ATP_BIND_1"/>
    <property type="match status" value="1"/>
</dbReference>
<proteinExistence type="predicted"/>
<dbReference type="Gene3D" id="3.40.50.10810">
    <property type="entry name" value="Tandem AAA-ATPase domain"/>
    <property type="match status" value="1"/>
</dbReference>
<keyword evidence="2" id="KW-0723">Serine/threonine-protein kinase</keyword>
<dbReference type="SUPFAM" id="SSF52540">
    <property type="entry name" value="P-loop containing nucleoside triphosphate hydrolases"/>
    <property type="match status" value="1"/>
</dbReference>
<dbReference type="KEGG" id="nsr:NS506_02667"/>
<dbReference type="AlphaFoldDB" id="A0ABC8AQW7"/>
<dbReference type="InterPro" id="IPR038718">
    <property type="entry name" value="SNF2-like_sf"/>
</dbReference>
<dbReference type="Proteomes" id="UP000180166">
    <property type="component" value="Chromosome"/>
</dbReference>
<organism evidence="2 3">
    <name type="scientific">Nocardia seriolae</name>
    <dbReference type="NCBI Taxonomy" id="37332"/>
    <lineage>
        <taxon>Bacteria</taxon>
        <taxon>Bacillati</taxon>
        <taxon>Actinomycetota</taxon>
        <taxon>Actinomycetes</taxon>
        <taxon>Mycobacteriales</taxon>
        <taxon>Nocardiaceae</taxon>
        <taxon>Nocardia</taxon>
    </lineage>
</organism>
<evidence type="ECO:0000259" key="1">
    <source>
        <dbReference type="PROSITE" id="PS51192"/>
    </source>
</evidence>